<dbReference type="InterPro" id="IPR037053">
    <property type="entry name" value="Phage_tail_collar_dom_sf"/>
</dbReference>
<evidence type="ECO:0000313" key="3">
    <source>
        <dbReference type="Proteomes" id="UP000094578"/>
    </source>
</evidence>
<dbReference type="SUPFAM" id="SSF88874">
    <property type="entry name" value="Receptor-binding domain of short tail fibre protein gp12"/>
    <property type="match status" value="1"/>
</dbReference>
<dbReference type="AlphaFoldDB" id="A0A1E3L3M0"/>
<comment type="caution">
    <text evidence="2">The sequence shown here is derived from an EMBL/GenBank/DDBJ whole genome shotgun (WGS) entry which is preliminary data.</text>
</comment>
<dbReference type="EMBL" id="MDER01000046">
    <property type="protein sequence ID" value="ODP27765.1"/>
    <property type="molecule type" value="Genomic_DNA"/>
</dbReference>
<dbReference type="Pfam" id="PF07484">
    <property type="entry name" value="Collar"/>
    <property type="match status" value="1"/>
</dbReference>
<proteinExistence type="predicted"/>
<evidence type="ECO:0000259" key="1">
    <source>
        <dbReference type="Pfam" id="PF07484"/>
    </source>
</evidence>
<name>A0A1E3L3M0_9BACL</name>
<sequence length="182" mass="19510">MADPFVGEIRMFAGNFAPQDWFFCQGQELNGANYNQLYSVIGTIYGAGTSPNTFKLPNLQGNVPMHQGTGANPSLTPRPIGSTAGTETVTLSAVEMPLHNHIPQAKAIPGNTTSPNNALWSQSPKVGPSQSQINLYAVPNSTVPMDLLMVQNTGGGQPHNNMQPYLALSFIICYSGEYPIRS</sequence>
<evidence type="ECO:0000313" key="2">
    <source>
        <dbReference type="EMBL" id="ODP27765.1"/>
    </source>
</evidence>
<dbReference type="Gene3D" id="3.90.1340.10">
    <property type="entry name" value="Phage tail collar domain"/>
    <property type="match status" value="1"/>
</dbReference>
<dbReference type="InterPro" id="IPR011083">
    <property type="entry name" value="Phage_tail_collar_dom"/>
</dbReference>
<dbReference type="RefSeq" id="WP_069328197.1">
    <property type="nucleotide sequence ID" value="NZ_MDER01000046.1"/>
</dbReference>
<reference evidence="2 3" key="1">
    <citation type="submission" date="2016-08" db="EMBL/GenBank/DDBJ databases">
        <title>Genome sequencing of Paenibacillus sp. TI45-13ar, isolated from Korean traditional nuruk.</title>
        <authorList>
            <person name="Kim S.-J."/>
        </authorList>
    </citation>
    <scope>NUCLEOTIDE SEQUENCE [LARGE SCALE GENOMIC DNA]</scope>
    <source>
        <strain evidence="2 3">TI45-13ar</strain>
    </source>
</reference>
<dbReference type="Proteomes" id="UP000094578">
    <property type="component" value="Unassembled WGS sequence"/>
</dbReference>
<accession>A0A1E3L3M0</accession>
<protein>
    <recommendedName>
        <fullName evidence="1">Phage tail collar domain-containing protein</fullName>
    </recommendedName>
</protein>
<dbReference type="PATRIC" id="fig|1886670.3.peg.2835"/>
<feature type="domain" description="Phage tail collar" evidence="1">
    <location>
        <begin position="7"/>
        <end position="64"/>
    </location>
</feature>
<gene>
    <name evidence="2" type="ORF">PTI45_02788</name>
</gene>
<keyword evidence="3" id="KW-1185">Reference proteome</keyword>
<organism evidence="2 3">
    <name type="scientific">Paenibacillus nuruki</name>
    <dbReference type="NCBI Taxonomy" id="1886670"/>
    <lineage>
        <taxon>Bacteria</taxon>
        <taxon>Bacillati</taxon>
        <taxon>Bacillota</taxon>
        <taxon>Bacilli</taxon>
        <taxon>Bacillales</taxon>
        <taxon>Paenibacillaceae</taxon>
        <taxon>Paenibacillus</taxon>
    </lineage>
</organism>
<dbReference type="STRING" id="1886670.PTI45_02788"/>